<dbReference type="InterPro" id="IPR006091">
    <property type="entry name" value="Acyl-CoA_Oxase/DH_mid-dom"/>
</dbReference>
<feature type="domain" description="Acyl-CoA oxidase C-terminal" evidence="15">
    <location>
        <begin position="496"/>
        <end position="676"/>
    </location>
</feature>
<reference evidence="18" key="1">
    <citation type="submission" date="2016-08" db="EMBL/GenBank/DDBJ databases">
        <title>Acyl-CoA oxidase genes of tea plant (Camellia sinensis).</title>
        <authorList>
            <person name="Fu J."/>
        </authorList>
    </citation>
    <scope>NUCLEOTIDE SEQUENCE</scope>
</reference>
<dbReference type="InterPro" id="IPR055060">
    <property type="entry name" value="ACOX_C_alpha1"/>
</dbReference>
<dbReference type="GO" id="GO:0071949">
    <property type="term" value="F:FAD binding"/>
    <property type="evidence" value="ECO:0007669"/>
    <property type="project" value="InterPro"/>
</dbReference>
<feature type="active site" description="Proton acceptor" evidence="13">
    <location>
        <position position="440"/>
    </location>
</feature>
<evidence type="ECO:0000256" key="5">
    <source>
        <dbReference type="ARBA" id="ARBA00006288"/>
    </source>
</evidence>
<feature type="domain" description="Acyl-CoA oxidase C-alpha1" evidence="17">
    <location>
        <begin position="289"/>
        <end position="453"/>
    </location>
</feature>
<dbReference type="PANTHER" id="PTHR10909:SF390">
    <property type="entry name" value="PEROXISOMAL ACYL-COENZYME A OXIDASE 3"/>
    <property type="match status" value="1"/>
</dbReference>
<dbReference type="GO" id="GO:0055088">
    <property type="term" value="P:lipid homeostasis"/>
    <property type="evidence" value="ECO:0007669"/>
    <property type="project" value="TreeGrafter"/>
</dbReference>
<dbReference type="Gene3D" id="1.20.140.10">
    <property type="entry name" value="Butyryl-CoA Dehydrogenase, subunit A, domain 3"/>
    <property type="match status" value="2"/>
</dbReference>
<evidence type="ECO:0000256" key="10">
    <source>
        <dbReference type="ARBA" id="ARBA00023098"/>
    </source>
</evidence>
<evidence type="ECO:0000256" key="8">
    <source>
        <dbReference type="ARBA" id="ARBA00022832"/>
    </source>
</evidence>
<evidence type="ECO:0000256" key="4">
    <source>
        <dbReference type="ARBA" id="ARBA00005189"/>
    </source>
</evidence>
<dbReference type="AlphaFoldDB" id="A0A222YTF5"/>
<dbReference type="InterPro" id="IPR046373">
    <property type="entry name" value="Acyl-CoA_Oxase/DH_mid-dom_sf"/>
</dbReference>
<comment type="cofactor">
    <cofactor evidence="2">
        <name>FAD</name>
        <dbReference type="ChEBI" id="CHEBI:57692"/>
    </cofactor>
</comment>
<comment type="subcellular location">
    <subcellularLocation>
        <location evidence="3">Peroxisome</location>
    </subcellularLocation>
</comment>
<dbReference type="EMBL" id="KX650078">
    <property type="protein sequence ID" value="ASR73784.1"/>
    <property type="molecule type" value="mRNA"/>
</dbReference>
<dbReference type="GO" id="GO:0016402">
    <property type="term" value="F:pristanoyl-CoA oxidase activity"/>
    <property type="evidence" value="ECO:0007669"/>
    <property type="project" value="TreeGrafter"/>
</dbReference>
<dbReference type="Pfam" id="PF01756">
    <property type="entry name" value="ACOX"/>
    <property type="match status" value="1"/>
</dbReference>
<keyword evidence="6 12" id="KW-0285">Flavoprotein</keyword>
<sequence>MSGRSSNLLDEYRGRSSFRKEGLAEFIDSEEAVQFKKDIFSKMEKDPLFKQSTFTESLEEIRRKAYLRASRIKEYGFLSDPRHETSPYYFYTLLTALTQYDLSVMSNTVMPLHFFGGAVKALGSEQQQQFYTDVTLEKIVGCFALTEVGHGSDARNMRTTATYEPSSQQFILHTEDFEAAKCWIGNLGQISTHVIVFAQLITPDGQNQGLHGFITPIRDPDTLLPFPGVFIGDMGEKIGLNGIDNGFCMFDHYRVPRENMLNKYGDITADGQYNSAITDPRKRFAYSLGTLLGSRVGILNMSTAFLTNAITIAVRYSAVRRQFGPSDEQELSIIEYPLQQWRLFPYLAALFAMKTSVRKINTSLLQLVKTLYDPDKIINQDEMDLMAEMHALLSSLKAVYSWTAQAAIQQCREACGGHGYLKGSSFVDLRDGNDSSCTYEGDNNVLQQQASNWVLRLWRGRGKLPQPPSPLASTLFLYQTRAANMTARSEAELCHPPVILETYRWLVCFLAERTSNVNSAMIQGGKDKFTAHNHSQVYAGRNLSIAYGEHFMLQTLWDVCCKADEHSKQAQTVLTKLCALFGLSSLEKHLVYLHQGKYIDGVQSQLILDSIMSLCGQLKNEAVSLVDVVAPPDFILNSFLGNADGNVYKHLEKLLMSSAEKMGVRPKWWPELSKKLRSHL</sequence>
<dbReference type="Pfam" id="PF22924">
    <property type="entry name" value="ACOX_C_alpha1"/>
    <property type="match status" value="1"/>
</dbReference>
<dbReference type="GO" id="GO:0005504">
    <property type="term" value="F:fatty acid binding"/>
    <property type="evidence" value="ECO:0007669"/>
    <property type="project" value="TreeGrafter"/>
</dbReference>
<evidence type="ECO:0000256" key="3">
    <source>
        <dbReference type="ARBA" id="ARBA00004275"/>
    </source>
</evidence>
<evidence type="ECO:0000259" key="16">
    <source>
        <dbReference type="Pfam" id="PF02770"/>
    </source>
</evidence>
<accession>A0A222YTF5</accession>
<dbReference type="PANTHER" id="PTHR10909">
    <property type="entry name" value="ELECTRON TRANSPORT OXIDOREDUCTASE"/>
    <property type="match status" value="1"/>
</dbReference>
<feature type="domain" description="Acyl-CoA oxidase/dehydrogenase middle" evidence="16">
    <location>
        <begin position="142"/>
        <end position="251"/>
    </location>
</feature>
<evidence type="ECO:0000256" key="6">
    <source>
        <dbReference type="ARBA" id="ARBA00022630"/>
    </source>
</evidence>
<keyword evidence="11" id="KW-0576">Peroxisome</keyword>
<keyword evidence="7 12" id="KW-0274">FAD</keyword>
<evidence type="ECO:0000256" key="2">
    <source>
        <dbReference type="ARBA" id="ARBA00001974"/>
    </source>
</evidence>
<feature type="binding site" evidence="14">
    <location>
        <position position="185"/>
    </location>
    <ligand>
        <name>FAD</name>
        <dbReference type="ChEBI" id="CHEBI:57692"/>
    </ligand>
</feature>
<dbReference type="Gene3D" id="2.40.110.10">
    <property type="entry name" value="Butyryl-CoA Dehydrogenase, subunit A, domain 2"/>
    <property type="match status" value="1"/>
</dbReference>
<evidence type="ECO:0000256" key="14">
    <source>
        <dbReference type="PIRSR" id="PIRSR000168-2"/>
    </source>
</evidence>
<evidence type="ECO:0000256" key="9">
    <source>
        <dbReference type="ARBA" id="ARBA00023002"/>
    </source>
</evidence>
<dbReference type="FunFam" id="2.40.110.10:FF:000005">
    <property type="entry name" value="Acyl-coenzyme A oxidase"/>
    <property type="match status" value="1"/>
</dbReference>
<dbReference type="InterPro" id="IPR012258">
    <property type="entry name" value="Acyl-CoA_oxidase"/>
</dbReference>
<dbReference type="Pfam" id="PF02770">
    <property type="entry name" value="Acyl-CoA_dh_M"/>
    <property type="match status" value="1"/>
</dbReference>
<protein>
    <recommendedName>
        <fullName evidence="12">Acyl-coenzyme A oxidase</fullName>
    </recommendedName>
</protein>
<evidence type="ECO:0000256" key="11">
    <source>
        <dbReference type="ARBA" id="ARBA00023140"/>
    </source>
</evidence>
<dbReference type="FunFam" id="1.20.140.10:FF:000007">
    <property type="entry name" value="Acyl-coenzyme A oxidase"/>
    <property type="match status" value="1"/>
</dbReference>
<keyword evidence="8" id="KW-0276">Fatty acid metabolism</keyword>
<keyword evidence="9" id="KW-0560">Oxidoreductase</keyword>
<comment type="similarity">
    <text evidence="5 12">Belongs to the acyl-CoA oxidase family.</text>
</comment>
<evidence type="ECO:0000259" key="15">
    <source>
        <dbReference type="Pfam" id="PF01756"/>
    </source>
</evidence>
<evidence type="ECO:0000256" key="12">
    <source>
        <dbReference type="PIRNR" id="PIRNR000168"/>
    </source>
</evidence>
<evidence type="ECO:0000256" key="13">
    <source>
        <dbReference type="PIRSR" id="PIRSR000168-1"/>
    </source>
</evidence>
<keyword evidence="10" id="KW-0443">Lipid metabolism</keyword>
<dbReference type="InterPro" id="IPR036250">
    <property type="entry name" value="AcylCo_DH-like_C"/>
</dbReference>
<dbReference type="InterPro" id="IPR009100">
    <property type="entry name" value="AcylCoA_DH/oxidase_NM_dom_sf"/>
</dbReference>
<dbReference type="PIRSF" id="PIRSF000168">
    <property type="entry name" value="Acyl-CoA_oxidase"/>
    <property type="match status" value="1"/>
</dbReference>
<evidence type="ECO:0000256" key="7">
    <source>
        <dbReference type="ARBA" id="ARBA00022827"/>
    </source>
</evidence>
<feature type="binding site" evidence="14">
    <location>
        <position position="146"/>
    </location>
    <ligand>
        <name>FAD</name>
        <dbReference type="ChEBI" id="CHEBI:57692"/>
    </ligand>
</feature>
<evidence type="ECO:0000259" key="17">
    <source>
        <dbReference type="Pfam" id="PF22924"/>
    </source>
</evidence>
<dbReference type="SUPFAM" id="SSF56645">
    <property type="entry name" value="Acyl-CoA dehydrogenase NM domain-like"/>
    <property type="match status" value="1"/>
</dbReference>
<name>A0A222YTF5_CAMSI</name>
<dbReference type="GO" id="GO:0005777">
    <property type="term" value="C:peroxisome"/>
    <property type="evidence" value="ECO:0007669"/>
    <property type="project" value="UniProtKB-SubCell"/>
</dbReference>
<evidence type="ECO:0000256" key="1">
    <source>
        <dbReference type="ARBA" id="ARBA00001201"/>
    </source>
</evidence>
<comment type="catalytic activity">
    <reaction evidence="1">
        <text>a 2,3-saturated acyl-CoA + O2 = a (2E)-enoyl-CoA + H2O2</text>
        <dbReference type="Rhea" id="RHEA:38959"/>
        <dbReference type="ChEBI" id="CHEBI:15379"/>
        <dbReference type="ChEBI" id="CHEBI:16240"/>
        <dbReference type="ChEBI" id="CHEBI:58856"/>
        <dbReference type="ChEBI" id="CHEBI:65111"/>
        <dbReference type="EC" id="1.3.3.6"/>
    </reaction>
</comment>
<dbReference type="InterPro" id="IPR002655">
    <property type="entry name" value="Acyl-CoA_oxidase_C"/>
</dbReference>
<comment type="pathway">
    <text evidence="4">Lipid metabolism.</text>
</comment>
<evidence type="ECO:0000313" key="18">
    <source>
        <dbReference type="EMBL" id="ASR73784.1"/>
    </source>
</evidence>
<dbReference type="GO" id="GO:0033540">
    <property type="term" value="P:fatty acid beta-oxidation using acyl-CoA oxidase"/>
    <property type="evidence" value="ECO:0007669"/>
    <property type="project" value="TreeGrafter"/>
</dbReference>
<dbReference type="FunFam" id="1.20.140.10:FF:000010">
    <property type="entry name" value="Acyl-coenzyme A oxidase"/>
    <property type="match status" value="1"/>
</dbReference>
<organism evidence="18">
    <name type="scientific">Camellia sinensis</name>
    <name type="common">Tea plant</name>
    <name type="synonym">Thea sinensis</name>
    <dbReference type="NCBI Taxonomy" id="4442"/>
    <lineage>
        <taxon>Eukaryota</taxon>
        <taxon>Viridiplantae</taxon>
        <taxon>Streptophyta</taxon>
        <taxon>Embryophyta</taxon>
        <taxon>Tracheophyta</taxon>
        <taxon>Spermatophyta</taxon>
        <taxon>Magnoliopsida</taxon>
        <taxon>eudicotyledons</taxon>
        <taxon>Gunneridae</taxon>
        <taxon>Pentapetalae</taxon>
        <taxon>asterids</taxon>
        <taxon>Ericales</taxon>
        <taxon>Theaceae</taxon>
        <taxon>Camellia</taxon>
    </lineage>
</organism>
<dbReference type="SUPFAM" id="SSF47203">
    <property type="entry name" value="Acyl-CoA dehydrogenase C-terminal domain-like"/>
    <property type="match status" value="2"/>
</dbReference>
<proteinExistence type="evidence at transcript level"/>